<dbReference type="EMBL" id="JABSXK010000001">
    <property type="protein sequence ID" value="NRV10702.1"/>
    <property type="molecule type" value="Genomic_DNA"/>
</dbReference>
<dbReference type="InterPro" id="IPR044152">
    <property type="entry name" value="YqjM-like"/>
</dbReference>
<gene>
    <name evidence="7" type="ORF">DFH45_003665</name>
</gene>
<dbReference type="InterPro" id="IPR013785">
    <property type="entry name" value="Aldolase_TIM"/>
</dbReference>
<feature type="domain" description="NADH:flavin oxidoreductase/NADH oxidase N-terminal" evidence="6">
    <location>
        <begin position="2"/>
        <end position="130"/>
    </location>
</feature>
<sequence>MQAVTEVWPKEKVILLRVSAYDYKEGGITLNDMIEIINEIINEIKEYIDIVHVSTGGLILAEINAYPGYQVNYSSIIKEKCNIPTIAVGLITDINMAEEIISNDRADLVAVGRELLRNPYFVLNEAKTRNLDFDYPEQYKGAFK</sequence>
<accession>A0A9Q5CUS8</accession>
<keyword evidence="4" id="KW-0521">NADP</keyword>
<keyword evidence="3" id="KW-0288">FMN</keyword>
<dbReference type="GO" id="GO:0003959">
    <property type="term" value="F:NADPH dehydrogenase activity"/>
    <property type="evidence" value="ECO:0007669"/>
    <property type="project" value="InterPro"/>
</dbReference>
<dbReference type="Gene3D" id="3.20.20.70">
    <property type="entry name" value="Aldolase class I"/>
    <property type="match status" value="1"/>
</dbReference>
<keyword evidence="5" id="KW-0560">Oxidoreductase</keyword>
<evidence type="ECO:0000256" key="5">
    <source>
        <dbReference type="ARBA" id="ARBA00023002"/>
    </source>
</evidence>
<dbReference type="GO" id="GO:0010181">
    <property type="term" value="F:FMN binding"/>
    <property type="evidence" value="ECO:0007669"/>
    <property type="project" value="InterPro"/>
</dbReference>
<dbReference type="PANTHER" id="PTHR43303">
    <property type="entry name" value="NADPH DEHYDROGENASE C23G7.10C-RELATED"/>
    <property type="match status" value="1"/>
</dbReference>
<comment type="caution">
    <text evidence="7">The sequence shown here is derived from an EMBL/GenBank/DDBJ whole genome shotgun (WGS) entry which is preliminary data.</text>
</comment>
<dbReference type="InterPro" id="IPR001155">
    <property type="entry name" value="OxRdtase_FMN_N"/>
</dbReference>
<evidence type="ECO:0000313" key="7">
    <source>
        <dbReference type="EMBL" id="NRV10702.1"/>
    </source>
</evidence>
<evidence type="ECO:0000256" key="3">
    <source>
        <dbReference type="ARBA" id="ARBA00022643"/>
    </source>
</evidence>
<dbReference type="Proteomes" id="UP000821656">
    <property type="component" value="Unassembled WGS sequence"/>
</dbReference>
<evidence type="ECO:0000256" key="4">
    <source>
        <dbReference type="ARBA" id="ARBA00022857"/>
    </source>
</evidence>
<evidence type="ECO:0000256" key="1">
    <source>
        <dbReference type="ARBA" id="ARBA00001917"/>
    </source>
</evidence>
<dbReference type="SUPFAM" id="SSF51395">
    <property type="entry name" value="FMN-linked oxidoreductases"/>
    <property type="match status" value="1"/>
</dbReference>
<name>A0A9Q5CUS8_CLOBE</name>
<comment type="cofactor">
    <cofactor evidence="1">
        <name>FMN</name>
        <dbReference type="ChEBI" id="CHEBI:58210"/>
    </cofactor>
</comment>
<keyword evidence="2" id="KW-0285">Flavoprotein</keyword>
<organism evidence="7 8">
    <name type="scientific">Clostridium beijerinckii</name>
    <name type="common">Clostridium MP</name>
    <dbReference type="NCBI Taxonomy" id="1520"/>
    <lineage>
        <taxon>Bacteria</taxon>
        <taxon>Bacillati</taxon>
        <taxon>Bacillota</taxon>
        <taxon>Clostridia</taxon>
        <taxon>Eubacteriales</taxon>
        <taxon>Clostridiaceae</taxon>
        <taxon>Clostridium</taxon>
    </lineage>
</organism>
<proteinExistence type="predicted"/>
<reference evidence="7" key="1">
    <citation type="submission" date="2020-05" db="EMBL/GenBank/DDBJ databases">
        <title>Genomic insights into acetone-butanol-ethanol (ABE) fermentation by sequencing solventogenic clostridia strains.</title>
        <authorList>
            <person name="Brown S."/>
        </authorList>
    </citation>
    <scope>NUCLEOTIDE SEQUENCE</scope>
    <source>
        <strain evidence="7">DJ126</strain>
    </source>
</reference>
<protein>
    <submittedName>
        <fullName evidence="7">2,4-dienoyl-CoA reductase-like NADH-dependent reductase (Old Yellow Enzyme family)</fullName>
    </submittedName>
</protein>
<dbReference type="GO" id="GO:0050661">
    <property type="term" value="F:NADP binding"/>
    <property type="evidence" value="ECO:0007669"/>
    <property type="project" value="InterPro"/>
</dbReference>
<dbReference type="AlphaFoldDB" id="A0A9Q5CUS8"/>
<evidence type="ECO:0000256" key="2">
    <source>
        <dbReference type="ARBA" id="ARBA00022630"/>
    </source>
</evidence>
<dbReference type="Pfam" id="PF00724">
    <property type="entry name" value="Oxidored_FMN"/>
    <property type="match status" value="1"/>
</dbReference>
<evidence type="ECO:0000313" key="8">
    <source>
        <dbReference type="Proteomes" id="UP000821656"/>
    </source>
</evidence>
<dbReference type="PANTHER" id="PTHR43303:SF4">
    <property type="entry name" value="NADPH DEHYDROGENASE C23G7.10C-RELATED"/>
    <property type="match status" value="1"/>
</dbReference>
<evidence type="ECO:0000259" key="6">
    <source>
        <dbReference type="Pfam" id="PF00724"/>
    </source>
</evidence>